<dbReference type="PANTHER" id="PTHR43782:SF3">
    <property type="entry name" value="ARGINASE"/>
    <property type="match status" value="1"/>
</dbReference>
<evidence type="ECO:0000256" key="2">
    <source>
        <dbReference type="ARBA" id="ARBA00022801"/>
    </source>
</evidence>
<dbReference type="PANTHER" id="PTHR43782">
    <property type="entry name" value="ARGINASE"/>
    <property type="match status" value="1"/>
</dbReference>
<keyword evidence="1" id="KW-0479">Metal-binding</keyword>
<comment type="similarity">
    <text evidence="4">Belongs to the arginase family.</text>
</comment>
<dbReference type="Gene3D" id="3.40.800.10">
    <property type="entry name" value="Ureohydrolase domain"/>
    <property type="match status" value="1"/>
</dbReference>
<reference evidence="5 6" key="1">
    <citation type="submission" date="2014-11" db="EMBL/GenBank/DDBJ databases">
        <title>Pan-genome of Gallibacterium spp.</title>
        <authorList>
            <person name="Kudirkiene E."/>
            <person name="Bojesen A.M."/>
        </authorList>
    </citation>
    <scope>NUCLEOTIDE SEQUENCE [LARGE SCALE GENOMIC DNA]</scope>
    <source>
        <strain evidence="5 6">F298</strain>
    </source>
</reference>
<keyword evidence="2" id="KW-0378">Hydrolase</keyword>
<dbReference type="Proteomes" id="UP000243168">
    <property type="component" value="Unassembled WGS sequence"/>
</dbReference>
<dbReference type="Pfam" id="PF00491">
    <property type="entry name" value="Arginase"/>
    <property type="match status" value="1"/>
</dbReference>
<keyword evidence="3" id="KW-0464">Manganese</keyword>
<dbReference type="CDD" id="cd09999">
    <property type="entry name" value="Arginase-like_1"/>
    <property type="match status" value="1"/>
</dbReference>
<evidence type="ECO:0000256" key="3">
    <source>
        <dbReference type="ARBA" id="ARBA00023211"/>
    </source>
</evidence>
<gene>
    <name evidence="5" type="ORF">QV07_04565</name>
</gene>
<evidence type="ECO:0000313" key="5">
    <source>
        <dbReference type="EMBL" id="OBX09996.1"/>
    </source>
</evidence>
<dbReference type="SUPFAM" id="SSF52768">
    <property type="entry name" value="Arginase/deacetylase"/>
    <property type="match status" value="1"/>
</dbReference>
<sequence>MKTIRLLYPDHLSGGLDTYHFGANLMAHILPNNPNQPLIKVPIAPPDTQPHQIIDGIFAKDTVFAGIQSAHTILQNEAPDKIITIGGNCIVSLAPFDYLHQRYENIGILWIGAHPDISTPQNGYPNAHAMVLGALLGQANNPLSTLCKHTPFKADQVLYIGLQSILDYQAEFLTQAGVNYKIQTESFIEHQEIKDFLNRFDHILLHFDIDVLDQKYFHSTYFANPELTGDGSGAGKMTLDELSSLLQFIHQHSNVVGFTIAEYLPFDEYRLHQIFNQIPLFSE</sequence>
<name>A0A1A7Q7A7_9PAST</name>
<evidence type="ECO:0000256" key="1">
    <source>
        <dbReference type="ARBA" id="ARBA00022723"/>
    </source>
</evidence>
<dbReference type="InterPro" id="IPR023696">
    <property type="entry name" value="Ureohydrolase_dom_sf"/>
</dbReference>
<proteinExistence type="inferred from homology"/>
<evidence type="ECO:0000313" key="6">
    <source>
        <dbReference type="Proteomes" id="UP000243168"/>
    </source>
</evidence>
<dbReference type="PATRIC" id="fig|505345.8.peg.918"/>
<dbReference type="EMBL" id="JTJS01000039">
    <property type="protein sequence ID" value="OBX09996.1"/>
    <property type="molecule type" value="Genomic_DNA"/>
</dbReference>
<dbReference type="GO" id="GO:0004053">
    <property type="term" value="F:arginase activity"/>
    <property type="evidence" value="ECO:0007669"/>
    <property type="project" value="TreeGrafter"/>
</dbReference>
<dbReference type="AlphaFoldDB" id="A0A1A7Q7A7"/>
<protein>
    <submittedName>
        <fullName evidence="5">Arginase</fullName>
    </submittedName>
</protein>
<accession>A0A1A7Q7A7</accession>
<dbReference type="GO" id="GO:0030145">
    <property type="term" value="F:manganese ion binding"/>
    <property type="evidence" value="ECO:0007669"/>
    <property type="project" value="TreeGrafter"/>
</dbReference>
<evidence type="ECO:0000256" key="4">
    <source>
        <dbReference type="PROSITE-ProRule" id="PRU00742"/>
    </source>
</evidence>
<dbReference type="RefSeq" id="WP_082987518.1">
    <property type="nucleotide sequence ID" value="NZ_JTJS01000039.1"/>
</dbReference>
<organism evidence="5 6">
    <name type="scientific">Gallibacterium genomosp. 3</name>
    <dbReference type="NCBI Taxonomy" id="505345"/>
    <lineage>
        <taxon>Bacteria</taxon>
        <taxon>Pseudomonadati</taxon>
        <taxon>Pseudomonadota</taxon>
        <taxon>Gammaproteobacteria</taxon>
        <taxon>Pasteurellales</taxon>
        <taxon>Pasteurellaceae</taxon>
        <taxon>Gallibacterium</taxon>
    </lineage>
</organism>
<comment type="caution">
    <text evidence="5">The sequence shown here is derived from an EMBL/GenBank/DDBJ whole genome shotgun (WGS) entry which is preliminary data.</text>
</comment>
<dbReference type="InterPro" id="IPR006035">
    <property type="entry name" value="Ureohydrolase"/>
</dbReference>
<dbReference type="PROSITE" id="PS51409">
    <property type="entry name" value="ARGINASE_2"/>
    <property type="match status" value="1"/>
</dbReference>
<dbReference type="GO" id="GO:0005829">
    <property type="term" value="C:cytosol"/>
    <property type="evidence" value="ECO:0007669"/>
    <property type="project" value="TreeGrafter"/>
</dbReference>